<protein>
    <submittedName>
        <fullName evidence="3">Xanthine and CO dehydrogenase maturation factor, XdhC/CoxF family</fullName>
    </submittedName>
</protein>
<sequence>MQTWKEAKLLAEGILDCKKRGVRCALLTIVSVRGSSYRKEGAKFLVTEEGEEICSISGGCLEKGLLDTALEVINSNYSVLERINMEEESSWGMWLGCPGEVDIYIEPLHFDEVMDAWVDALITGEKFVLAKKLFSSEKLLVTERSIVGSLLVAEEEAKAMIKEYGVRPYLKGDIFFDTLLRYPPVHIFGGGEEAHHFREIAQILGFEVFLHEPSEKVKMAKGSFVIVANHNLKADRLSLKQALMSEASYIGVVSSRKRFLKLSEGLDLDDRVYCPAGLDLGSFTPEEVAFSIMAEILKVYWGKTGESLRKVKQEVTHGIGSQGIL</sequence>
<gene>
    <name evidence="3" type="primary">coxF</name>
    <name evidence="3" type="ordered locus">HTH_0385</name>
</gene>
<evidence type="ECO:0000259" key="1">
    <source>
        <dbReference type="Pfam" id="PF02625"/>
    </source>
</evidence>
<dbReference type="Pfam" id="PF02625">
    <property type="entry name" value="XdhC_CoxI"/>
    <property type="match status" value="1"/>
</dbReference>
<dbReference type="InterPro" id="IPR027051">
    <property type="entry name" value="XdhC_Rossmann_dom"/>
</dbReference>
<organism evidence="3 4">
    <name type="scientific">Hydrogenobacter thermophilus (strain DSM 6534 / IAM 12695 / TK-6)</name>
    <dbReference type="NCBI Taxonomy" id="608538"/>
    <lineage>
        <taxon>Bacteria</taxon>
        <taxon>Pseudomonadati</taxon>
        <taxon>Aquificota</taxon>
        <taxon>Aquificia</taxon>
        <taxon>Aquificales</taxon>
        <taxon>Aquificaceae</taxon>
        <taxon>Hydrogenobacter</taxon>
    </lineage>
</organism>
<dbReference type="InterPro" id="IPR052698">
    <property type="entry name" value="MoCofactor_Util/Proc"/>
</dbReference>
<dbReference type="EMBL" id="AP011112">
    <property type="protein sequence ID" value="BAI68850.1"/>
    <property type="molecule type" value="Genomic_DNA"/>
</dbReference>
<evidence type="ECO:0000313" key="4">
    <source>
        <dbReference type="Proteomes" id="UP000002574"/>
    </source>
</evidence>
<reference evidence="3 4" key="1">
    <citation type="journal article" date="2010" name="J. Bacteriol.">
        <title>Complete genome sequence of the thermophilic, obligately chemolithoautotrophic hydrogen-oxidizing bacterium Hydrogenobacter thermophilus TK-6.</title>
        <authorList>
            <person name="Arai H."/>
            <person name="Kanbe H."/>
            <person name="Ishii M."/>
            <person name="Igarashi Y."/>
        </authorList>
    </citation>
    <scope>NUCLEOTIDE SEQUENCE [LARGE SCALE GENOMIC DNA]</scope>
    <source>
        <strain evidence="4">DSM 6534 / IAM 12695 / TK-6 [Tokyo]</strain>
    </source>
</reference>
<dbReference type="Gene3D" id="3.40.50.720">
    <property type="entry name" value="NAD(P)-binding Rossmann-like Domain"/>
    <property type="match status" value="1"/>
</dbReference>
<dbReference type="eggNOG" id="COG1975">
    <property type="taxonomic scope" value="Bacteria"/>
</dbReference>
<name>D3DG98_HYDTT</name>
<dbReference type="Proteomes" id="UP000002574">
    <property type="component" value="Chromosome"/>
</dbReference>
<proteinExistence type="predicted"/>
<dbReference type="KEGG" id="hth:HTH_0385"/>
<dbReference type="Pfam" id="PF13478">
    <property type="entry name" value="XdhC_C"/>
    <property type="match status" value="1"/>
</dbReference>
<dbReference type="InterPro" id="IPR003777">
    <property type="entry name" value="XdhC_CoxI"/>
</dbReference>
<dbReference type="STRING" id="608538.HTH_0385"/>
<dbReference type="PANTHER" id="PTHR30388">
    <property type="entry name" value="ALDEHYDE OXIDOREDUCTASE MOLYBDENUM COFACTOR ASSEMBLY PROTEIN"/>
    <property type="match status" value="1"/>
</dbReference>
<keyword evidence="4" id="KW-1185">Reference proteome</keyword>
<dbReference type="KEGG" id="hte:Hydth_0383"/>
<accession>D3DG98</accession>
<evidence type="ECO:0000313" key="3">
    <source>
        <dbReference type="EMBL" id="BAI68850.1"/>
    </source>
</evidence>
<dbReference type="PANTHER" id="PTHR30388:SF6">
    <property type="entry name" value="XANTHINE DEHYDROGENASE SUBUNIT A-RELATED"/>
    <property type="match status" value="1"/>
</dbReference>
<feature type="domain" description="XdhC- CoxI" evidence="1">
    <location>
        <begin position="19"/>
        <end position="82"/>
    </location>
</feature>
<evidence type="ECO:0000259" key="2">
    <source>
        <dbReference type="Pfam" id="PF13478"/>
    </source>
</evidence>
<dbReference type="AlphaFoldDB" id="D3DG98"/>
<feature type="domain" description="XdhC Rossmann" evidence="2">
    <location>
        <begin position="186"/>
        <end position="296"/>
    </location>
</feature>
<dbReference type="RefSeq" id="WP_012963033.1">
    <property type="nucleotide sequence ID" value="NC_013799.1"/>
</dbReference>
<dbReference type="OrthoDB" id="9773039at2"/>